<dbReference type="EMBL" id="CP003237">
    <property type="protein sequence ID" value="AFK55917.1"/>
    <property type="molecule type" value="Genomic_DNA"/>
</dbReference>
<comment type="caution">
    <text evidence="9">Lacks conserved residue(s) required for the propagation of feature annotation.</text>
</comment>
<proteinExistence type="inferred from homology"/>
<dbReference type="PANTHER" id="PTHR35011">
    <property type="entry name" value="2,3-DIKETO-L-GULONATE TRAP TRANSPORTER SMALL PERMEASE PROTEIN YIAM"/>
    <property type="match status" value="1"/>
</dbReference>
<organism evidence="11 12">
    <name type="scientific">Tistrella mobilis (strain KA081020-065)</name>
    <dbReference type="NCBI Taxonomy" id="1110502"/>
    <lineage>
        <taxon>Bacteria</taxon>
        <taxon>Pseudomonadati</taxon>
        <taxon>Pseudomonadota</taxon>
        <taxon>Alphaproteobacteria</taxon>
        <taxon>Geminicoccales</taxon>
        <taxon>Geminicoccaceae</taxon>
        <taxon>Tistrella</taxon>
    </lineage>
</organism>
<name>I3TT29_TISMK</name>
<feature type="transmembrane region" description="Helical" evidence="9">
    <location>
        <begin position="20"/>
        <end position="41"/>
    </location>
</feature>
<evidence type="ECO:0000256" key="4">
    <source>
        <dbReference type="ARBA" id="ARBA00022519"/>
    </source>
</evidence>
<gene>
    <name evidence="11" type="ordered locus">TMO_a0514</name>
</gene>
<feature type="transmembrane region" description="Helical" evidence="9">
    <location>
        <begin position="94"/>
        <end position="115"/>
    </location>
</feature>
<keyword evidence="3" id="KW-1003">Cell membrane</keyword>
<keyword evidence="11" id="KW-0614">Plasmid</keyword>
<evidence type="ECO:0000256" key="8">
    <source>
        <dbReference type="ARBA" id="ARBA00038436"/>
    </source>
</evidence>
<keyword evidence="6 9" id="KW-1133">Transmembrane helix</keyword>
<sequence length="177" mass="19049">MLHNVISAGHRVLGGIERGLLVVASIALILIAALILIEIVSRWLPVLRIPDNVIIVRQLMVVSIACSLGWVTGRDGHIAIDLLFQHMTPRQQRACRGLALVCGLVMAVPLVVWIAGDVGALYASQSFYFGELKLPEWPVRTAFLFGLLSLTARLCLQLASLLAGSDDPVPSDAGHKG</sequence>
<dbReference type="Pfam" id="PF04290">
    <property type="entry name" value="DctQ"/>
    <property type="match status" value="1"/>
</dbReference>
<reference evidence="11 12" key="1">
    <citation type="journal article" date="2012" name="J. Am. Chem. Soc.">
        <title>Bacterial biosynthesis and maturation of the didemnin anti-cancer agents.</title>
        <authorList>
            <person name="Xu Y."/>
            <person name="Kersten R.D."/>
            <person name="Nam S.J."/>
            <person name="Lu L."/>
            <person name="Al-Suwailem A.M."/>
            <person name="Zheng H."/>
            <person name="Fenical W."/>
            <person name="Dorrestein P.C."/>
            <person name="Moore B.S."/>
            <person name="Qian P.Y."/>
        </authorList>
    </citation>
    <scope>NUCLEOTIDE SEQUENCE [LARGE SCALE GENOMIC DNA]</scope>
    <source>
        <strain evidence="11 12">KA081020-065</strain>
    </source>
</reference>
<comment type="subcellular location">
    <subcellularLocation>
        <location evidence="1 9">Cell inner membrane</location>
        <topology evidence="1 9">Multi-pass membrane protein</topology>
    </subcellularLocation>
</comment>
<geneLocation type="plasmid" evidence="11 12">
    <name>pTM1</name>
</geneLocation>
<dbReference type="PANTHER" id="PTHR35011:SF2">
    <property type="entry name" value="2,3-DIKETO-L-GULONATE TRAP TRANSPORTER SMALL PERMEASE PROTEIN YIAM"/>
    <property type="match status" value="1"/>
</dbReference>
<dbReference type="HOGENOM" id="CLU_086356_8_3_5"/>
<feature type="transmembrane region" description="Helical" evidence="9">
    <location>
        <begin position="53"/>
        <end position="73"/>
    </location>
</feature>
<dbReference type="GO" id="GO:0005886">
    <property type="term" value="C:plasma membrane"/>
    <property type="evidence" value="ECO:0007669"/>
    <property type="project" value="UniProtKB-SubCell"/>
</dbReference>
<evidence type="ECO:0000256" key="5">
    <source>
        <dbReference type="ARBA" id="ARBA00022692"/>
    </source>
</evidence>
<evidence type="ECO:0000313" key="11">
    <source>
        <dbReference type="EMBL" id="AFK55917.1"/>
    </source>
</evidence>
<dbReference type="KEGG" id="tmo:TMO_a0514"/>
<feature type="domain" description="Tripartite ATP-independent periplasmic transporters DctQ component" evidence="10">
    <location>
        <begin position="31"/>
        <end position="162"/>
    </location>
</feature>
<accession>I3TT29</accession>
<dbReference type="GO" id="GO:0022857">
    <property type="term" value="F:transmembrane transporter activity"/>
    <property type="evidence" value="ECO:0007669"/>
    <property type="project" value="UniProtKB-UniRule"/>
</dbReference>
<dbReference type="AlphaFoldDB" id="I3TT29"/>
<evidence type="ECO:0000256" key="3">
    <source>
        <dbReference type="ARBA" id="ARBA00022475"/>
    </source>
</evidence>
<evidence type="ECO:0000256" key="7">
    <source>
        <dbReference type="ARBA" id="ARBA00023136"/>
    </source>
</evidence>
<comment type="similarity">
    <text evidence="8 9">Belongs to the TRAP transporter small permease family.</text>
</comment>
<evidence type="ECO:0000256" key="9">
    <source>
        <dbReference type="RuleBase" id="RU369079"/>
    </source>
</evidence>
<evidence type="ECO:0000259" key="10">
    <source>
        <dbReference type="Pfam" id="PF04290"/>
    </source>
</evidence>
<dbReference type="RefSeq" id="WP_014747594.1">
    <property type="nucleotide sequence ID" value="NC_017957.2"/>
</dbReference>
<protein>
    <recommendedName>
        <fullName evidence="9">TRAP transporter small permease protein</fullName>
    </recommendedName>
</protein>
<dbReference type="Proteomes" id="UP000005258">
    <property type="component" value="Plasmid pTM1"/>
</dbReference>
<keyword evidence="5 9" id="KW-0812">Transmembrane</keyword>
<evidence type="ECO:0000313" key="12">
    <source>
        <dbReference type="Proteomes" id="UP000005258"/>
    </source>
</evidence>
<keyword evidence="2 9" id="KW-0813">Transport</keyword>
<keyword evidence="4 9" id="KW-0997">Cell inner membrane</keyword>
<dbReference type="GO" id="GO:0015740">
    <property type="term" value="P:C4-dicarboxylate transport"/>
    <property type="evidence" value="ECO:0007669"/>
    <property type="project" value="TreeGrafter"/>
</dbReference>
<evidence type="ECO:0000256" key="6">
    <source>
        <dbReference type="ARBA" id="ARBA00022989"/>
    </source>
</evidence>
<keyword evidence="7 9" id="KW-0472">Membrane</keyword>
<dbReference type="InterPro" id="IPR007387">
    <property type="entry name" value="TRAP_DctQ"/>
</dbReference>
<evidence type="ECO:0000256" key="2">
    <source>
        <dbReference type="ARBA" id="ARBA00022448"/>
    </source>
</evidence>
<dbReference type="InterPro" id="IPR055348">
    <property type="entry name" value="DctQ"/>
</dbReference>
<comment type="function">
    <text evidence="9">Part of the tripartite ATP-independent periplasmic (TRAP) transport system.</text>
</comment>
<evidence type="ECO:0000256" key="1">
    <source>
        <dbReference type="ARBA" id="ARBA00004429"/>
    </source>
</evidence>
<comment type="subunit">
    <text evidence="9">The complex comprises the extracytoplasmic solute receptor protein and the two transmembrane proteins.</text>
</comment>
<keyword evidence="12" id="KW-1185">Reference proteome</keyword>